<evidence type="ECO:0000313" key="3">
    <source>
        <dbReference type="EMBL" id="TMQ59486.1"/>
    </source>
</evidence>
<keyword evidence="2" id="KW-0732">Signal</keyword>
<evidence type="ECO:0000256" key="2">
    <source>
        <dbReference type="SAM" id="SignalP"/>
    </source>
</evidence>
<comment type="caution">
    <text evidence="3">The sequence shown here is derived from an EMBL/GenBank/DDBJ whole genome shotgun (WGS) entry which is preliminary data.</text>
</comment>
<protein>
    <recommendedName>
        <fullName evidence="5">Porin family protein</fullName>
    </recommendedName>
</protein>
<proteinExistence type="predicted"/>
<organism evidence="3 4">
    <name type="scientific">Eiseniibacteriota bacterium</name>
    <dbReference type="NCBI Taxonomy" id="2212470"/>
    <lineage>
        <taxon>Bacteria</taxon>
        <taxon>Candidatus Eiseniibacteriota</taxon>
    </lineage>
</organism>
<evidence type="ECO:0000313" key="4">
    <source>
        <dbReference type="Proteomes" id="UP000317716"/>
    </source>
</evidence>
<feature type="signal peptide" evidence="2">
    <location>
        <begin position="1"/>
        <end position="30"/>
    </location>
</feature>
<name>A0A538T784_UNCEI</name>
<dbReference type="EMBL" id="VBOS01000047">
    <property type="protein sequence ID" value="TMQ59486.1"/>
    <property type="molecule type" value="Genomic_DNA"/>
</dbReference>
<reference evidence="3 4" key="1">
    <citation type="journal article" date="2019" name="Nat. Microbiol.">
        <title>Mediterranean grassland soil C-N compound turnover is dependent on rainfall and depth, and is mediated by genomically divergent microorganisms.</title>
        <authorList>
            <person name="Diamond S."/>
            <person name="Andeer P.F."/>
            <person name="Li Z."/>
            <person name="Crits-Christoph A."/>
            <person name="Burstein D."/>
            <person name="Anantharaman K."/>
            <person name="Lane K.R."/>
            <person name="Thomas B.C."/>
            <person name="Pan C."/>
            <person name="Northen T.R."/>
            <person name="Banfield J.F."/>
        </authorList>
    </citation>
    <scope>NUCLEOTIDE SEQUENCE [LARGE SCALE GENOMIC DNA]</scope>
    <source>
        <strain evidence="3">WS_2</strain>
    </source>
</reference>
<feature type="region of interest" description="Disordered" evidence="1">
    <location>
        <begin position="34"/>
        <end position="53"/>
    </location>
</feature>
<dbReference type="Proteomes" id="UP000317716">
    <property type="component" value="Unassembled WGS sequence"/>
</dbReference>
<evidence type="ECO:0000256" key="1">
    <source>
        <dbReference type="SAM" id="MobiDB-lite"/>
    </source>
</evidence>
<gene>
    <name evidence="3" type="ORF">E6K72_01640</name>
</gene>
<sequence length="251" mass="27575">MRTPFGSGRKVAAIALTLAALMALPAQKRAAADVYPQPHVPSSGRGSIGPRQDVDEPEWRRARLLGDLGIAFPEAPSNLATYWNPGGVIATGSVTPIRPILDLVFRISFSTMKLDEDRFREDFGIPDTEDHDALFLPITLDARLHRERVGFRPFAGAGIGYMAFARPEVRYVDASGTTKKMNGAPLFQSDGCYSFSPGIEWLRDDRKLGGYIEAQWMSTVGFAETPHAYAALRLGIEYRIMSPPGFSSPTR</sequence>
<dbReference type="AlphaFoldDB" id="A0A538T784"/>
<evidence type="ECO:0008006" key="5">
    <source>
        <dbReference type="Google" id="ProtNLM"/>
    </source>
</evidence>
<feature type="chain" id="PRO_5022175538" description="Porin family protein" evidence="2">
    <location>
        <begin position="31"/>
        <end position="251"/>
    </location>
</feature>
<accession>A0A538T784</accession>